<accession>A0AAE1L6F4</accession>
<evidence type="ECO:0000313" key="3">
    <source>
        <dbReference type="EMBL" id="KAK3908075.1"/>
    </source>
</evidence>
<evidence type="ECO:0000256" key="1">
    <source>
        <dbReference type="SAM" id="MobiDB-lite"/>
    </source>
</evidence>
<feature type="compositionally biased region" description="Pro residues" evidence="1">
    <location>
        <begin position="41"/>
        <end position="51"/>
    </location>
</feature>
<gene>
    <name evidence="3" type="ORF">KUF71_003207</name>
</gene>
<feature type="chain" id="PRO_5041937084" evidence="2">
    <location>
        <begin position="25"/>
        <end position="88"/>
    </location>
</feature>
<proteinExistence type="predicted"/>
<feature type="signal peptide" evidence="2">
    <location>
        <begin position="1"/>
        <end position="24"/>
    </location>
</feature>
<keyword evidence="2" id="KW-0732">Signal</keyword>
<sequence length="88" mass="9040">MKTAAIIVVSAALVLLAACMEVAADAPEGLPHTLVKRGDPPRPIGPMPKPKPGTSWQFTNDPPRGAGQVHNPPGGASTSGRKRRPGGK</sequence>
<dbReference type="EMBL" id="JAHWGI010000027">
    <property type="protein sequence ID" value="KAK3908075.1"/>
    <property type="molecule type" value="Genomic_DNA"/>
</dbReference>
<dbReference type="PROSITE" id="PS51257">
    <property type="entry name" value="PROKAR_LIPOPROTEIN"/>
    <property type="match status" value="1"/>
</dbReference>
<protein>
    <submittedName>
        <fullName evidence="3">Omega-conotoxin SVIB</fullName>
    </submittedName>
</protein>
<organism evidence="3 4">
    <name type="scientific">Frankliniella fusca</name>
    <dbReference type="NCBI Taxonomy" id="407009"/>
    <lineage>
        <taxon>Eukaryota</taxon>
        <taxon>Metazoa</taxon>
        <taxon>Ecdysozoa</taxon>
        <taxon>Arthropoda</taxon>
        <taxon>Hexapoda</taxon>
        <taxon>Insecta</taxon>
        <taxon>Pterygota</taxon>
        <taxon>Neoptera</taxon>
        <taxon>Paraneoptera</taxon>
        <taxon>Thysanoptera</taxon>
        <taxon>Terebrantia</taxon>
        <taxon>Thripoidea</taxon>
        <taxon>Thripidae</taxon>
        <taxon>Frankliniella</taxon>
    </lineage>
</organism>
<dbReference type="AlphaFoldDB" id="A0AAE1L6F4"/>
<reference evidence="3" key="1">
    <citation type="submission" date="2021-07" db="EMBL/GenBank/DDBJ databases">
        <authorList>
            <person name="Catto M.A."/>
            <person name="Jacobson A."/>
            <person name="Kennedy G."/>
            <person name="Labadie P."/>
            <person name="Hunt B.G."/>
            <person name="Srinivasan R."/>
        </authorList>
    </citation>
    <scope>NUCLEOTIDE SEQUENCE</scope>
    <source>
        <strain evidence="3">PL_HMW_Pooled</strain>
        <tissue evidence="3">Head</tissue>
    </source>
</reference>
<evidence type="ECO:0000256" key="2">
    <source>
        <dbReference type="SAM" id="SignalP"/>
    </source>
</evidence>
<name>A0AAE1L6F4_9NEOP</name>
<comment type="caution">
    <text evidence="3">The sequence shown here is derived from an EMBL/GenBank/DDBJ whole genome shotgun (WGS) entry which is preliminary data.</text>
</comment>
<feature type="region of interest" description="Disordered" evidence="1">
    <location>
        <begin position="26"/>
        <end position="88"/>
    </location>
</feature>
<keyword evidence="4" id="KW-1185">Reference proteome</keyword>
<dbReference type="Proteomes" id="UP001219518">
    <property type="component" value="Unassembled WGS sequence"/>
</dbReference>
<reference evidence="3" key="2">
    <citation type="journal article" date="2023" name="BMC Genomics">
        <title>Pest status, molecular evolution, and epigenetic factors derived from the genome assembly of Frankliniella fusca, a thysanopteran phytovirus vector.</title>
        <authorList>
            <person name="Catto M.A."/>
            <person name="Labadie P.E."/>
            <person name="Jacobson A.L."/>
            <person name="Kennedy G.G."/>
            <person name="Srinivasan R."/>
            <person name="Hunt B.G."/>
        </authorList>
    </citation>
    <scope>NUCLEOTIDE SEQUENCE</scope>
    <source>
        <strain evidence="3">PL_HMW_Pooled</strain>
    </source>
</reference>
<evidence type="ECO:0000313" key="4">
    <source>
        <dbReference type="Proteomes" id="UP001219518"/>
    </source>
</evidence>